<keyword evidence="3" id="KW-1134">Transmembrane beta strand</keyword>
<comment type="subcellular location">
    <subcellularLocation>
        <location evidence="1">Cell outer membrane</location>
        <topology evidence="1">Multi-pass membrane protein</topology>
    </subcellularLocation>
</comment>
<evidence type="ECO:0000256" key="6">
    <source>
        <dbReference type="ARBA" id="ARBA00023136"/>
    </source>
</evidence>
<evidence type="ECO:0000256" key="1">
    <source>
        <dbReference type="ARBA" id="ARBA00004571"/>
    </source>
</evidence>
<evidence type="ECO:0000313" key="9">
    <source>
        <dbReference type="EMBL" id="SFK49354.1"/>
    </source>
</evidence>
<dbReference type="Pfam" id="PF03349">
    <property type="entry name" value="Toluene_X"/>
    <property type="match status" value="1"/>
</dbReference>
<feature type="chain" id="PRO_5045080097" evidence="8">
    <location>
        <begin position="22"/>
        <end position="397"/>
    </location>
</feature>
<gene>
    <name evidence="9" type="ORF">SAMN05518863_107249</name>
</gene>
<comment type="caution">
    <text evidence="9">The sequence shown here is derived from an EMBL/GenBank/DDBJ whole genome shotgun (WGS) entry which is preliminary data.</text>
</comment>
<dbReference type="PANTHER" id="PTHR35093:SF8">
    <property type="entry name" value="OUTER MEMBRANE PROTEIN NMB0088-RELATED"/>
    <property type="match status" value="1"/>
</dbReference>
<name>A0A1I3ZYZ8_9GAMM</name>
<reference evidence="9 10" key="1">
    <citation type="submission" date="2016-10" db="EMBL/GenBank/DDBJ databases">
        <authorList>
            <person name="Varghese N."/>
            <person name="Submissions S."/>
        </authorList>
    </citation>
    <scope>NUCLEOTIDE SEQUENCE [LARGE SCALE GENOMIC DNA]</scope>
    <source>
        <strain evidence="9 10">YR512</strain>
    </source>
</reference>
<evidence type="ECO:0000256" key="5">
    <source>
        <dbReference type="ARBA" id="ARBA00022729"/>
    </source>
</evidence>
<proteinExistence type="inferred from homology"/>
<evidence type="ECO:0000313" key="10">
    <source>
        <dbReference type="Proteomes" id="UP000198841"/>
    </source>
</evidence>
<keyword evidence="4" id="KW-0812">Transmembrane</keyword>
<dbReference type="InterPro" id="IPR005017">
    <property type="entry name" value="OMPP1/FadL/TodX"/>
</dbReference>
<feature type="signal peptide" evidence="8">
    <location>
        <begin position="1"/>
        <end position="21"/>
    </location>
</feature>
<dbReference type="PANTHER" id="PTHR35093">
    <property type="entry name" value="OUTER MEMBRANE PROTEIN NMB0088-RELATED"/>
    <property type="match status" value="1"/>
</dbReference>
<evidence type="ECO:0000256" key="8">
    <source>
        <dbReference type="SAM" id="SignalP"/>
    </source>
</evidence>
<dbReference type="SUPFAM" id="SSF56935">
    <property type="entry name" value="Porins"/>
    <property type="match status" value="1"/>
</dbReference>
<evidence type="ECO:0000256" key="3">
    <source>
        <dbReference type="ARBA" id="ARBA00022452"/>
    </source>
</evidence>
<keyword evidence="7" id="KW-0998">Cell outer membrane</keyword>
<protein>
    <submittedName>
        <fullName evidence="9">Long-chain fatty acid transport protein</fullName>
    </submittedName>
</protein>
<evidence type="ECO:0000256" key="4">
    <source>
        <dbReference type="ARBA" id="ARBA00022692"/>
    </source>
</evidence>
<accession>A0A1I3ZYZ8</accession>
<evidence type="ECO:0000256" key="7">
    <source>
        <dbReference type="ARBA" id="ARBA00023237"/>
    </source>
</evidence>
<sequence>MKRIHSLALLLCLTASTQASGLYLYEIATDDVGLAGAGQAARAQDASTLFTNPAGMTLLPGKTMSLGGQMLYGRAKYGLNDDALLNGNSPGNVIGWFPGASAFYSQPITDQLSAGIGLYGNYGLGLHFGDWAGDNLIKYSTLVAMTLMPSVAWKYNDALSMGFGLGINYGFLKLKRQTATGENEQSDHDWALNSKFGIIYQFTPETRAGLTYTSETKYHFDINGSVQLDQLTNSPSYTLPIAATVNTPQQVMFSLYHDLNRQWALMGDLGWQDWSAYSNSQIVVGENRVGDNERLRDTWHVALGTQFRPTDDWTFNTGVAFDSSFYRNQNDTSLTMPSGNTWRWGVGARYQLDAESSIGAAFEYAYIESSRVASPLLQGEYQHPSLYFFALNYNRNF</sequence>
<dbReference type="Gene3D" id="2.40.160.60">
    <property type="entry name" value="Outer membrane protein transport protein (OMPP1/FadL/TodX)"/>
    <property type="match status" value="1"/>
</dbReference>
<keyword evidence="6" id="KW-0472">Membrane</keyword>
<comment type="similarity">
    <text evidence="2">Belongs to the OmpP1/FadL family.</text>
</comment>
<keyword evidence="5 8" id="KW-0732">Signal</keyword>
<dbReference type="EMBL" id="FOSD01000007">
    <property type="protein sequence ID" value="SFK49354.1"/>
    <property type="molecule type" value="Genomic_DNA"/>
</dbReference>
<dbReference type="Proteomes" id="UP000198841">
    <property type="component" value="Unassembled WGS sequence"/>
</dbReference>
<evidence type="ECO:0000256" key="2">
    <source>
        <dbReference type="ARBA" id="ARBA00008163"/>
    </source>
</evidence>
<organism evidence="9 10">
    <name type="scientific">Candidatus Pantoea symbiotica</name>
    <dbReference type="NCBI Taxonomy" id="1884370"/>
    <lineage>
        <taxon>Bacteria</taxon>
        <taxon>Pseudomonadati</taxon>
        <taxon>Pseudomonadota</taxon>
        <taxon>Gammaproteobacteria</taxon>
        <taxon>Enterobacterales</taxon>
        <taxon>Erwiniaceae</taxon>
        <taxon>Pantoea</taxon>
    </lineage>
</organism>
<dbReference type="RefSeq" id="WP_091004109.1">
    <property type="nucleotide sequence ID" value="NZ_FOSD01000007.1"/>
</dbReference>
<keyword evidence="10" id="KW-1185">Reference proteome</keyword>